<accession>A0A6N6W9S4</accession>
<proteinExistence type="predicted"/>
<dbReference type="Proteomes" id="UP000463700">
    <property type="component" value="Unassembled WGS sequence"/>
</dbReference>
<gene>
    <name evidence="1" type="ORF">FSO04_25010</name>
</gene>
<comment type="caution">
    <text evidence="1">The sequence shown here is derived from an EMBL/GenBank/DDBJ whole genome shotgun (WGS) entry which is preliminary data.</text>
</comment>
<reference evidence="1 2" key="1">
    <citation type="journal article" date="2020" name="Int. J. Syst. Evol. Microbiol.">
        <title>Paraburkholderia madseniana sp. nov., a phenolic acid-degrading bacterium isolated from acidic forest soil.</title>
        <authorList>
            <person name="Wilhelm R.C."/>
            <person name="Murphy S.J.L."/>
            <person name="Feriancek N.M."/>
            <person name="Karasz D.C."/>
            <person name="DeRito C.M."/>
            <person name="Newman J.D."/>
            <person name="Buckley D.H."/>
        </authorList>
    </citation>
    <scope>NUCLEOTIDE SEQUENCE [LARGE SCALE GENOMIC DNA]</scope>
    <source>
        <strain evidence="1 2">RP11</strain>
    </source>
</reference>
<dbReference type="RefSeq" id="WP_199203063.1">
    <property type="nucleotide sequence ID" value="NZ_VOSW01000050.1"/>
</dbReference>
<dbReference type="EMBL" id="VOSW01000050">
    <property type="protein sequence ID" value="KAE8757206.1"/>
    <property type="molecule type" value="Genomic_DNA"/>
</dbReference>
<sequence length="445" mass="50167">MVKKTPSSISACMDGLAGGFILATVPADVNAQPKRICPSTRDFIAWVDHCFCFSSLRGMKMGWEYTDFHREELYQQVWTEPVTKVAKRYAISDVGLRKICLDLEVPLPPVGYWAKLAAGRAVKRPPLGATKGPTTYRRSRYVAPLDDEFDARYRESLAEDLPHRPAIPDLPLRTSLEDCLPLAKRIAKKLDGKGRDAPGWRQCDGAGLMWVDASNANSLRAVLLLNLVLESVMAAGYAISADAKGATRAFVSVLDLKLSFKIRERNRREPIPLTREQRQKNEQVGLNFYTQQYEYHPTGQFDIAVTEPDSSYELAKIGDSRTASVETKVVAFIVRLRELAIRQRVKAEIDAKRQVIAEAKAAEERRQAELRTLALGRLKQVEEWAAKLERANRLRNLADKFQTEKLSSNDGVIDAGWIRRAADWLDPTVVRRWDEVDGRRDEAAD</sequence>
<evidence type="ECO:0000313" key="1">
    <source>
        <dbReference type="EMBL" id="KAE8757206.1"/>
    </source>
</evidence>
<dbReference type="AlphaFoldDB" id="A0A6N6W9S4"/>
<organism evidence="1 2">
    <name type="scientific">Paraburkholderia madseniana</name>
    <dbReference type="NCBI Taxonomy" id="2599607"/>
    <lineage>
        <taxon>Bacteria</taxon>
        <taxon>Pseudomonadati</taxon>
        <taxon>Pseudomonadota</taxon>
        <taxon>Betaproteobacteria</taxon>
        <taxon>Burkholderiales</taxon>
        <taxon>Burkholderiaceae</taxon>
        <taxon>Paraburkholderia</taxon>
    </lineage>
</organism>
<name>A0A6N6W9S4_9BURK</name>
<evidence type="ECO:0000313" key="2">
    <source>
        <dbReference type="Proteomes" id="UP000463700"/>
    </source>
</evidence>
<protein>
    <submittedName>
        <fullName evidence="1">Uncharacterized protein</fullName>
    </submittedName>
</protein>